<dbReference type="Proteomes" id="UP000241639">
    <property type="component" value="Unassembled WGS sequence"/>
</dbReference>
<evidence type="ECO:0000256" key="7">
    <source>
        <dbReference type="HAMAP-Rule" id="MF_00109"/>
    </source>
</evidence>
<dbReference type="PRINTS" id="PR01100">
    <property type="entry name" value="SHIKIMTKNASE"/>
</dbReference>
<dbReference type="GO" id="GO:0005524">
    <property type="term" value="F:ATP binding"/>
    <property type="evidence" value="ECO:0007669"/>
    <property type="project" value="UniProtKB-UniRule"/>
</dbReference>
<keyword evidence="6 7" id="KW-0057">Aromatic amino acid biosynthesis</keyword>
<dbReference type="GO" id="GO:0008652">
    <property type="term" value="P:amino acid biosynthetic process"/>
    <property type="evidence" value="ECO:0007669"/>
    <property type="project" value="UniProtKB-KW"/>
</dbReference>
<dbReference type="Gene3D" id="3.40.50.300">
    <property type="entry name" value="P-loop containing nucleotide triphosphate hydrolases"/>
    <property type="match status" value="1"/>
</dbReference>
<organism evidence="8 9">
    <name type="scientific">Desmospora activa DSM 45169</name>
    <dbReference type="NCBI Taxonomy" id="1121389"/>
    <lineage>
        <taxon>Bacteria</taxon>
        <taxon>Bacillati</taxon>
        <taxon>Bacillota</taxon>
        <taxon>Bacilli</taxon>
        <taxon>Bacillales</taxon>
        <taxon>Thermoactinomycetaceae</taxon>
        <taxon>Desmospora</taxon>
    </lineage>
</organism>
<comment type="catalytic activity">
    <reaction evidence="7">
        <text>shikimate + ATP = 3-phosphoshikimate + ADP + H(+)</text>
        <dbReference type="Rhea" id="RHEA:13121"/>
        <dbReference type="ChEBI" id="CHEBI:15378"/>
        <dbReference type="ChEBI" id="CHEBI:30616"/>
        <dbReference type="ChEBI" id="CHEBI:36208"/>
        <dbReference type="ChEBI" id="CHEBI:145989"/>
        <dbReference type="ChEBI" id="CHEBI:456216"/>
        <dbReference type="EC" id="2.7.1.71"/>
    </reaction>
</comment>
<comment type="subunit">
    <text evidence="7">Monomer.</text>
</comment>
<dbReference type="SUPFAM" id="SSF52540">
    <property type="entry name" value="P-loop containing nucleoside triphosphate hydrolases"/>
    <property type="match status" value="1"/>
</dbReference>
<evidence type="ECO:0000256" key="5">
    <source>
        <dbReference type="ARBA" id="ARBA00022840"/>
    </source>
</evidence>
<evidence type="ECO:0000256" key="4">
    <source>
        <dbReference type="ARBA" id="ARBA00022777"/>
    </source>
</evidence>
<dbReference type="InterPro" id="IPR031322">
    <property type="entry name" value="Shikimate/glucono_kinase"/>
</dbReference>
<keyword evidence="7" id="KW-0479">Metal-binding</keyword>
<dbReference type="PANTHER" id="PTHR21087:SF16">
    <property type="entry name" value="SHIKIMATE KINASE 1, CHLOROPLASTIC"/>
    <property type="match status" value="1"/>
</dbReference>
<dbReference type="EMBL" id="PZZP01000001">
    <property type="protein sequence ID" value="PTM58420.1"/>
    <property type="molecule type" value="Genomic_DNA"/>
</dbReference>
<comment type="caution">
    <text evidence="8">The sequence shown here is derived from an EMBL/GenBank/DDBJ whole genome shotgun (WGS) entry which is preliminary data.</text>
</comment>
<dbReference type="HAMAP" id="MF_00109">
    <property type="entry name" value="Shikimate_kinase"/>
    <property type="match status" value="1"/>
</dbReference>
<proteinExistence type="inferred from homology"/>
<dbReference type="UniPathway" id="UPA00053">
    <property type="reaction ID" value="UER00088"/>
</dbReference>
<feature type="binding site" evidence="7">
    <location>
        <position position="34"/>
    </location>
    <ligand>
        <name>Mg(2+)</name>
        <dbReference type="ChEBI" id="CHEBI:18420"/>
    </ligand>
</feature>
<keyword evidence="4 7" id="KW-0418">Kinase</keyword>
<evidence type="ECO:0000313" key="8">
    <source>
        <dbReference type="EMBL" id="PTM58420.1"/>
    </source>
</evidence>
<comment type="similarity">
    <text evidence="7">Belongs to the shikimate kinase family.</text>
</comment>
<dbReference type="Pfam" id="PF01202">
    <property type="entry name" value="SKI"/>
    <property type="match status" value="1"/>
</dbReference>
<sequence>MKRIVKECTIIQSQEVPIREKNIVLIGFMGVGKTTIGQLVAKKLYRDFIDIDEEINQSFDLPTTEIFRLHGEAEFRRVERETIVHHCAHSRLKVIALGGGAYMQEEVRRVCLDHCIVFLIDLSWDSWKDRLPLILDSRPVLQNKTLEEIEELFLTRKAAYSLHNSRVDADQLEPEKTAEEIVQSIKTVWDIYQPHHG</sequence>
<keyword evidence="2 7" id="KW-0808">Transferase</keyword>
<comment type="function">
    <text evidence="7">Catalyzes the specific phosphorylation of the 3-hydroxyl group of shikimic acid using ATP as a cosubstrate.</text>
</comment>
<dbReference type="InterPro" id="IPR000623">
    <property type="entry name" value="Shikimate_kinase/TSH1"/>
</dbReference>
<comment type="subcellular location">
    <subcellularLocation>
        <location evidence="7">Cytoplasm</location>
    </subcellularLocation>
</comment>
<dbReference type="PANTHER" id="PTHR21087">
    <property type="entry name" value="SHIKIMATE KINASE"/>
    <property type="match status" value="1"/>
</dbReference>
<feature type="binding site" evidence="7">
    <location>
        <position position="138"/>
    </location>
    <ligand>
        <name>ATP</name>
        <dbReference type="ChEBI" id="CHEBI:30616"/>
    </ligand>
</feature>
<feature type="binding site" evidence="7">
    <location>
        <position position="76"/>
    </location>
    <ligand>
        <name>substrate</name>
    </ligand>
</feature>
<keyword evidence="5 7" id="KW-0067">ATP-binding</keyword>
<feature type="binding site" evidence="7">
    <location>
        <position position="99"/>
    </location>
    <ligand>
        <name>substrate</name>
    </ligand>
</feature>
<dbReference type="GO" id="GO:0009073">
    <property type="term" value="P:aromatic amino acid family biosynthetic process"/>
    <property type="evidence" value="ECO:0007669"/>
    <property type="project" value="UniProtKB-KW"/>
</dbReference>
<comment type="pathway">
    <text evidence="7">Metabolic intermediate biosynthesis; chorismate biosynthesis; chorismate from D-erythrose 4-phosphate and phosphoenolpyruvate: step 5/7.</text>
</comment>
<dbReference type="InterPro" id="IPR027417">
    <property type="entry name" value="P-loop_NTPase"/>
</dbReference>
<dbReference type="EC" id="2.7.1.71" evidence="7"/>
<dbReference type="GO" id="GO:0004765">
    <property type="term" value="F:shikimate kinase activity"/>
    <property type="evidence" value="ECO:0007669"/>
    <property type="project" value="UniProtKB-UniRule"/>
</dbReference>
<evidence type="ECO:0000313" key="9">
    <source>
        <dbReference type="Proteomes" id="UP000241639"/>
    </source>
</evidence>
<accession>A0A2T4Z965</accession>
<comment type="caution">
    <text evidence="7">Lacks conserved residue(s) required for the propagation of feature annotation.</text>
</comment>
<evidence type="ECO:0000256" key="2">
    <source>
        <dbReference type="ARBA" id="ARBA00022679"/>
    </source>
</evidence>
<dbReference type="CDD" id="cd00464">
    <property type="entry name" value="SK"/>
    <property type="match status" value="1"/>
</dbReference>
<gene>
    <name evidence="7" type="primary">aroK</name>
    <name evidence="8" type="ORF">C8J48_1003</name>
</gene>
<comment type="cofactor">
    <cofactor evidence="7">
        <name>Mg(2+)</name>
        <dbReference type="ChEBI" id="CHEBI:18420"/>
    </cofactor>
    <text evidence="7">Binds 1 Mg(2+) ion per subunit.</text>
</comment>
<keyword evidence="9" id="KW-1185">Reference proteome</keyword>
<dbReference type="GO" id="GO:0000287">
    <property type="term" value="F:magnesium ion binding"/>
    <property type="evidence" value="ECO:0007669"/>
    <property type="project" value="UniProtKB-UniRule"/>
</dbReference>
<reference evidence="8 9" key="1">
    <citation type="submission" date="2018-04" db="EMBL/GenBank/DDBJ databases">
        <title>Genomic Encyclopedia of Archaeal and Bacterial Type Strains, Phase II (KMG-II): from individual species to whole genera.</title>
        <authorList>
            <person name="Goeker M."/>
        </authorList>
    </citation>
    <scope>NUCLEOTIDE SEQUENCE [LARGE SCALE GENOMIC DNA]</scope>
    <source>
        <strain evidence="8 9">DSM 45169</strain>
    </source>
</reference>
<keyword evidence="7" id="KW-0963">Cytoplasm</keyword>
<evidence type="ECO:0000256" key="3">
    <source>
        <dbReference type="ARBA" id="ARBA00022741"/>
    </source>
</evidence>
<evidence type="ECO:0000256" key="6">
    <source>
        <dbReference type="ARBA" id="ARBA00023141"/>
    </source>
</evidence>
<feature type="binding site" evidence="7">
    <location>
        <begin position="30"/>
        <end position="35"/>
    </location>
    <ligand>
        <name>ATP</name>
        <dbReference type="ChEBI" id="CHEBI:30616"/>
    </ligand>
</feature>
<keyword evidence="7" id="KW-0460">Magnesium</keyword>
<keyword evidence="3 7" id="KW-0547">Nucleotide-binding</keyword>
<dbReference type="GO" id="GO:0009423">
    <property type="term" value="P:chorismate biosynthetic process"/>
    <property type="evidence" value="ECO:0007669"/>
    <property type="project" value="UniProtKB-UniRule"/>
</dbReference>
<name>A0A2T4Z965_9BACL</name>
<dbReference type="AlphaFoldDB" id="A0A2T4Z965"/>
<keyword evidence="1 7" id="KW-0028">Amino-acid biosynthesis</keyword>
<protein>
    <recommendedName>
        <fullName evidence="7">Shikimate kinase</fullName>
        <shortName evidence="7">SK</shortName>
        <ecNumber evidence="7">2.7.1.71</ecNumber>
    </recommendedName>
</protein>
<feature type="binding site" evidence="7">
    <location>
        <position position="52"/>
    </location>
    <ligand>
        <name>substrate</name>
    </ligand>
</feature>
<dbReference type="GO" id="GO:0005829">
    <property type="term" value="C:cytosol"/>
    <property type="evidence" value="ECO:0007669"/>
    <property type="project" value="TreeGrafter"/>
</dbReference>
<feature type="binding site" evidence="7">
    <location>
        <position position="156"/>
    </location>
    <ligand>
        <name>substrate</name>
    </ligand>
</feature>
<evidence type="ECO:0000256" key="1">
    <source>
        <dbReference type="ARBA" id="ARBA00022605"/>
    </source>
</evidence>